<dbReference type="InterPro" id="IPR027417">
    <property type="entry name" value="P-loop_NTPase"/>
</dbReference>
<dbReference type="PANTHER" id="PTHR23078:SF3">
    <property type="entry name" value="VESICLE-FUSING ATPASE"/>
    <property type="match status" value="1"/>
</dbReference>
<keyword evidence="3 4" id="KW-0067">ATP-binding</keyword>
<evidence type="ECO:0000256" key="1">
    <source>
        <dbReference type="ARBA" id="ARBA00006914"/>
    </source>
</evidence>
<keyword evidence="4" id="KW-0460">Magnesium</keyword>
<comment type="catalytic activity">
    <reaction evidence="4">
        <text>ATP + H2O = ADP + phosphate + H(+)</text>
        <dbReference type="Rhea" id="RHEA:13065"/>
        <dbReference type="ChEBI" id="CHEBI:15377"/>
        <dbReference type="ChEBI" id="CHEBI:15378"/>
        <dbReference type="ChEBI" id="CHEBI:30616"/>
        <dbReference type="ChEBI" id="CHEBI:43474"/>
        <dbReference type="ChEBI" id="CHEBI:456216"/>
        <dbReference type="EC" id="3.6.4.6"/>
    </reaction>
</comment>
<keyword evidence="4" id="KW-0813">Transport</keyword>
<protein>
    <recommendedName>
        <fullName evidence="4">Vesicle-fusing ATPase</fullName>
        <ecNumber evidence="4">3.6.4.6</ecNumber>
    </recommendedName>
</protein>
<sequence length="213" mass="23519">MDELSNYEKNVNMSSSEDTISDEIVSITSTGKTLMARQIGIMLNAFGPKIVNSPEILNKFVDVDLIQISAKIKNYTGAEIQGLVLAAILNAMNKLVSQSQGKVEIHPDAVESLLVIYLNLIDEALLRPGRLEVQMEINFSNEEGRLQILNIHTSKLQEHKKLHPDIDLKQISVQIKNYSGAEIEGLVRAATTNAMNKFVSQGQGKVEIHPNAI</sequence>
<dbReference type="Gene3D" id="1.10.8.60">
    <property type="match status" value="2"/>
</dbReference>
<evidence type="ECO:0000313" key="6">
    <source>
        <dbReference type="RefSeq" id="XP_065671676.1"/>
    </source>
</evidence>
<dbReference type="InterPro" id="IPR039812">
    <property type="entry name" value="Vesicle-fus_ATPase"/>
</dbReference>
<keyword evidence="4" id="KW-0378">Hydrolase</keyword>
<evidence type="ECO:0000313" key="5">
    <source>
        <dbReference type="Proteomes" id="UP001652625"/>
    </source>
</evidence>
<dbReference type="Gene3D" id="3.40.50.300">
    <property type="entry name" value="P-loop containing nucleotide triphosphate hydrolases"/>
    <property type="match status" value="1"/>
</dbReference>
<keyword evidence="4" id="KW-0963">Cytoplasm</keyword>
<keyword evidence="4" id="KW-0653">Protein transport</keyword>
<dbReference type="Proteomes" id="UP001652625">
    <property type="component" value="Chromosome 13"/>
</dbReference>
<dbReference type="PANTHER" id="PTHR23078">
    <property type="entry name" value="VESICULAR-FUSION PROTEIN NSF"/>
    <property type="match status" value="1"/>
</dbReference>
<keyword evidence="5" id="KW-1185">Reference proteome</keyword>
<evidence type="ECO:0000256" key="3">
    <source>
        <dbReference type="ARBA" id="ARBA00022840"/>
    </source>
</evidence>
<keyword evidence="4" id="KW-0931">ER-Golgi transport</keyword>
<dbReference type="RefSeq" id="XP_065671676.1">
    <property type="nucleotide sequence ID" value="XM_065815604.1"/>
</dbReference>
<dbReference type="SUPFAM" id="SSF52540">
    <property type="entry name" value="P-loop containing nucleoside triphosphate hydrolases"/>
    <property type="match status" value="1"/>
</dbReference>
<comment type="subcellular location">
    <subcellularLocation>
        <location evidence="4">Cytoplasm</location>
    </subcellularLocation>
</comment>
<keyword evidence="4" id="KW-0479">Metal-binding</keyword>
<comment type="cofactor">
    <cofactor evidence="4">
        <name>Mg(2+)</name>
        <dbReference type="ChEBI" id="CHEBI:18420"/>
    </cofactor>
    <text evidence="4">Binds 1 Mg(2+) ion per subunit.</text>
</comment>
<dbReference type="EC" id="3.6.4.6" evidence="4"/>
<keyword evidence="2 4" id="KW-0547">Nucleotide-binding</keyword>
<comment type="function">
    <text evidence="4">Required for vesicle-mediated transport. Catalyzes the fusion of transport vesicles within the Golgi cisternae. Is also required for transport from the endoplasmic reticulum to the Golgi stack. Seems to function as a fusion protein required for the delivery of cargo proteins to all compartments of the Golgi stack independent of vesicle origin.</text>
</comment>
<gene>
    <name evidence="6" type="primary">LOC136089552</name>
</gene>
<name>A0ABM4DBC5_HYDVU</name>
<evidence type="ECO:0000256" key="4">
    <source>
        <dbReference type="RuleBase" id="RU367045"/>
    </source>
</evidence>
<accession>A0ABM4DBC5</accession>
<proteinExistence type="inferred from homology"/>
<dbReference type="GeneID" id="136089552"/>
<organism evidence="5 6">
    <name type="scientific">Hydra vulgaris</name>
    <name type="common">Hydra</name>
    <name type="synonym">Hydra attenuata</name>
    <dbReference type="NCBI Taxonomy" id="6087"/>
    <lineage>
        <taxon>Eukaryota</taxon>
        <taxon>Metazoa</taxon>
        <taxon>Cnidaria</taxon>
        <taxon>Hydrozoa</taxon>
        <taxon>Hydroidolina</taxon>
        <taxon>Anthoathecata</taxon>
        <taxon>Aplanulata</taxon>
        <taxon>Hydridae</taxon>
        <taxon>Hydra</taxon>
    </lineage>
</organism>
<reference evidence="6" key="1">
    <citation type="submission" date="2025-08" db="UniProtKB">
        <authorList>
            <consortium name="RefSeq"/>
        </authorList>
    </citation>
    <scope>IDENTIFICATION</scope>
</reference>
<comment type="similarity">
    <text evidence="1 4">Belongs to the AAA ATPase family.</text>
</comment>
<evidence type="ECO:0000256" key="2">
    <source>
        <dbReference type="ARBA" id="ARBA00022741"/>
    </source>
</evidence>